<organism evidence="8 9">
    <name type="scientific">Finegoldia magna</name>
    <name type="common">Peptostreptococcus magnus</name>
    <dbReference type="NCBI Taxonomy" id="1260"/>
    <lineage>
        <taxon>Bacteria</taxon>
        <taxon>Bacillati</taxon>
        <taxon>Bacillota</taxon>
        <taxon>Tissierellia</taxon>
        <taxon>Tissierellales</taxon>
        <taxon>Peptoniphilaceae</taxon>
        <taxon>Finegoldia</taxon>
    </lineage>
</organism>
<gene>
    <name evidence="8" type="primary">dcm</name>
    <name evidence="8" type="ORF">KIA07_06590</name>
</gene>
<dbReference type="PROSITE" id="PS00094">
    <property type="entry name" value="C5_MTASE_1"/>
    <property type="match status" value="1"/>
</dbReference>
<dbReference type="Pfam" id="PF00145">
    <property type="entry name" value="DNA_methylase"/>
    <property type="match status" value="2"/>
</dbReference>
<evidence type="ECO:0000256" key="4">
    <source>
        <dbReference type="ARBA" id="ARBA00022747"/>
    </source>
</evidence>
<dbReference type="Gene3D" id="3.90.120.10">
    <property type="entry name" value="DNA Methylase, subunit A, domain 2"/>
    <property type="match status" value="1"/>
</dbReference>
<dbReference type="EMBL" id="JAHAIK010000018">
    <property type="protein sequence ID" value="MBS5965310.1"/>
    <property type="molecule type" value="Genomic_DNA"/>
</dbReference>
<dbReference type="GO" id="GO:0032259">
    <property type="term" value="P:methylation"/>
    <property type="evidence" value="ECO:0007669"/>
    <property type="project" value="UniProtKB-KW"/>
</dbReference>
<dbReference type="InterPro" id="IPR031303">
    <property type="entry name" value="C5_meth_CS"/>
</dbReference>
<dbReference type="GO" id="GO:0003886">
    <property type="term" value="F:DNA (cytosine-5-)-methyltransferase activity"/>
    <property type="evidence" value="ECO:0007669"/>
    <property type="project" value="UniProtKB-EC"/>
</dbReference>
<dbReference type="PANTHER" id="PTHR46098">
    <property type="entry name" value="TRNA (CYTOSINE(38)-C(5))-METHYLTRANSFERASE"/>
    <property type="match status" value="1"/>
</dbReference>
<dbReference type="PRINTS" id="PR00105">
    <property type="entry name" value="C5METTRFRASE"/>
</dbReference>
<sequence>MKFIDICSGIGGFRSALEKHGHECMAFAEIDKFAKQSYKAIYDTENEEELDDITSVTDEHFRLYRGQVDIITGGFPCQAFSIAGNRRGFEDTRGTIFFHIARAIKEIQPSYVLLENVKGLLSHDKGRTYGTIVQALDELGYFIEWGLFNSKYWGVPQNRERVYILVTRKDVWKEPKLFNLVKQQTSVDTRLVDILEKDVDESYYLSEEKTRKLTLNEDLSGRLNHYDYRDVDSVHSVNRVSPTLNTMQGGNRQPKVAVPVLTPDRVNKRQNGRRFKEDNDPMFTLTSQDRHGIAIREATKKGYTEAMEGDSVNTSFPNSKTRRGRVGKQVAQTLQAGEVNQGVVVDKGHNFYAKDNILYDERQYVNLPDQFEPDYIYVEPVIKVIDKEHIILINSDDEQYEILKIKNDYYLSLGVSHNLKDVIQYVPKEQYGRLGKQASETMNENIDLIEEGMTINSYNKTLNSTGISPTVTTRPEGFKTAILPITNNLRIRKLTPLECWRLQGFTDEQFYKAKNSGVSKSQLYKQAGNAVTVNVVDAIVGELE</sequence>
<reference evidence="8" key="1">
    <citation type="submission" date="2021-02" db="EMBL/GenBank/DDBJ databases">
        <title>Infant gut strain persistence is associated with maternal origin, phylogeny, and functional potential including surface adhesion and iron acquisition.</title>
        <authorList>
            <person name="Lou Y.C."/>
        </authorList>
    </citation>
    <scope>NUCLEOTIDE SEQUENCE</scope>
    <source>
        <strain evidence="8">L3_058_000G1_dasL3_058_000G1_concoct_72</strain>
    </source>
</reference>
<dbReference type="InterPro" id="IPR001525">
    <property type="entry name" value="C5_MeTfrase"/>
</dbReference>
<evidence type="ECO:0000256" key="6">
    <source>
        <dbReference type="RuleBase" id="RU000416"/>
    </source>
</evidence>
<dbReference type="CDD" id="cd00315">
    <property type="entry name" value="Cyt_C5_DNA_methylase"/>
    <property type="match status" value="1"/>
</dbReference>
<evidence type="ECO:0000313" key="8">
    <source>
        <dbReference type="EMBL" id="MBS5965310.1"/>
    </source>
</evidence>
<dbReference type="GO" id="GO:0009307">
    <property type="term" value="P:DNA restriction-modification system"/>
    <property type="evidence" value="ECO:0007669"/>
    <property type="project" value="UniProtKB-KW"/>
</dbReference>
<keyword evidence="2 5" id="KW-0808">Transferase</keyword>
<dbReference type="InterPro" id="IPR018117">
    <property type="entry name" value="C5_DNA_meth_AS"/>
</dbReference>
<evidence type="ECO:0000313" key="9">
    <source>
        <dbReference type="Proteomes" id="UP000730862"/>
    </source>
</evidence>
<evidence type="ECO:0000256" key="5">
    <source>
        <dbReference type="PROSITE-ProRule" id="PRU01016"/>
    </source>
</evidence>
<evidence type="ECO:0000256" key="7">
    <source>
        <dbReference type="RuleBase" id="RU000417"/>
    </source>
</evidence>
<dbReference type="SUPFAM" id="SSF53335">
    <property type="entry name" value="S-adenosyl-L-methionine-dependent methyltransferases"/>
    <property type="match status" value="2"/>
</dbReference>
<dbReference type="Gene3D" id="3.40.50.150">
    <property type="entry name" value="Vaccinia Virus protein VP39"/>
    <property type="match status" value="1"/>
</dbReference>
<dbReference type="Proteomes" id="UP000730862">
    <property type="component" value="Unassembled WGS sequence"/>
</dbReference>
<dbReference type="InterPro" id="IPR029063">
    <property type="entry name" value="SAM-dependent_MTases_sf"/>
</dbReference>
<dbReference type="PROSITE" id="PS51679">
    <property type="entry name" value="SAM_MT_C5"/>
    <property type="match status" value="1"/>
</dbReference>
<comment type="caution">
    <text evidence="8">The sequence shown here is derived from an EMBL/GenBank/DDBJ whole genome shotgun (WGS) entry which is preliminary data.</text>
</comment>
<comment type="similarity">
    <text evidence="5 6">Belongs to the class I-like SAM-binding methyltransferase superfamily. C5-methyltransferase family.</text>
</comment>
<proteinExistence type="inferred from homology"/>
<comment type="catalytic activity">
    <reaction evidence="7">
        <text>a 2'-deoxycytidine in DNA + S-adenosyl-L-methionine = a 5-methyl-2'-deoxycytidine in DNA + S-adenosyl-L-homocysteine + H(+)</text>
        <dbReference type="Rhea" id="RHEA:13681"/>
        <dbReference type="Rhea" id="RHEA-COMP:11369"/>
        <dbReference type="Rhea" id="RHEA-COMP:11370"/>
        <dbReference type="ChEBI" id="CHEBI:15378"/>
        <dbReference type="ChEBI" id="CHEBI:57856"/>
        <dbReference type="ChEBI" id="CHEBI:59789"/>
        <dbReference type="ChEBI" id="CHEBI:85452"/>
        <dbReference type="ChEBI" id="CHEBI:85454"/>
        <dbReference type="EC" id="2.1.1.37"/>
    </reaction>
</comment>
<dbReference type="EC" id="2.1.1.37" evidence="7"/>
<dbReference type="NCBIfam" id="TIGR00675">
    <property type="entry name" value="dcm"/>
    <property type="match status" value="1"/>
</dbReference>
<dbReference type="InterPro" id="IPR050750">
    <property type="entry name" value="C5-MTase"/>
</dbReference>
<protein>
    <recommendedName>
        <fullName evidence="7">Cytosine-specific methyltransferase</fullName>
        <ecNumber evidence="7">2.1.1.37</ecNumber>
    </recommendedName>
</protein>
<keyword evidence="4" id="KW-0680">Restriction system</keyword>
<feature type="active site" evidence="5">
    <location>
        <position position="77"/>
    </location>
</feature>
<keyword evidence="3 5" id="KW-0949">S-adenosyl-L-methionine</keyword>
<dbReference type="PANTHER" id="PTHR46098:SF1">
    <property type="entry name" value="TRNA (CYTOSINE(38)-C(5))-METHYLTRANSFERASE"/>
    <property type="match status" value="1"/>
</dbReference>
<keyword evidence="1 5" id="KW-0489">Methyltransferase</keyword>
<evidence type="ECO:0000256" key="2">
    <source>
        <dbReference type="ARBA" id="ARBA00022679"/>
    </source>
</evidence>
<dbReference type="PROSITE" id="PS00095">
    <property type="entry name" value="C5_MTASE_2"/>
    <property type="match status" value="1"/>
</dbReference>
<evidence type="ECO:0000256" key="3">
    <source>
        <dbReference type="ARBA" id="ARBA00022691"/>
    </source>
</evidence>
<evidence type="ECO:0000256" key="1">
    <source>
        <dbReference type="ARBA" id="ARBA00022603"/>
    </source>
</evidence>
<name>A0A943LCX0_FINMA</name>
<dbReference type="AlphaFoldDB" id="A0A943LCX0"/>
<accession>A0A943LCX0</accession>